<dbReference type="GO" id="GO:0006629">
    <property type="term" value="P:lipid metabolic process"/>
    <property type="evidence" value="ECO:0007669"/>
    <property type="project" value="UniProtKB-KW"/>
</dbReference>
<sequence length="624" mass="68704">MSEPLRIANNCSKSCRRKSVIESVENDIDDSTRPWSDLPFELLSLIANRLAIIEFLGFRGVCKGWRCASSSASADIESAVGIKPSFLVYSERDKKCSLYYWEDDKNHKDSLYYKDGEDKKEWKMYSINIPELENATCLASNQGWLLLFEQGSMFFFCPFSRARIDLPQLPESEFSNPVAAFSAPPTSPECIISVANRLDNWKVEVYLLNRGDSIWTKHERRCQADDLGTITGALYCKEESSFYFLDSFTEVLRFSVEGKRFFPYRIVPPSKDPYCDYLPFVYKVNYFSRCAGLRTFLGLQDDASISTCGTILPGKECDTCVKNEIVEAPNGHANSQLKGIWIQTRFLQVPPTQGCYQLEGKVALITGAASGIGKETATNFIKNGAKVVMADINKQIGQQTARQLGANASFVTCDVSKESDISNAVDYTVSRHGQLDIMYNNAGIACRTPPSIVDLDLATFDKVIAINVRGVVAGIKHAARVMIPRETGCILCTASVTGMMGGLAQHTYSISKSSVIGIVKSVTAELCKLGIRVNCISPFAIPTPFAMDEMKDYFPGMDSKALADMIHNAGVLKGANCEPRDIANAALFLASDDAKYISGHNLVVDGGFTSFKSLNLGIDDSSVQ</sequence>
<dbReference type="Gene3D" id="1.20.1280.50">
    <property type="match status" value="1"/>
</dbReference>
<dbReference type="FunFam" id="3.40.50.720:FF:000084">
    <property type="entry name" value="Short-chain dehydrogenase reductase"/>
    <property type="match status" value="1"/>
</dbReference>
<organism evidence="7 8">
    <name type="scientific">Cinchona calisaya</name>
    <dbReference type="NCBI Taxonomy" id="153742"/>
    <lineage>
        <taxon>Eukaryota</taxon>
        <taxon>Viridiplantae</taxon>
        <taxon>Streptophyta</taxon>
        <taxon>Embryophyta</taxon>
        <taxon>Tracheophyta</taxon>
        <taxon>Spermatophyta</taxon>
        <taxon>Magnoliopsida</taxon>
        <taxon>eudicotyledons</taxon>
        <taxon>Gunneridae</taxon>
        <taxon>Pentapetalae</taxon>
        <taxon>asterids</taxon>
        <taxon>lamiids</taxon>
        <taxon>Gentianales</taxon>
        <taxon>Rubiaceae</taxon>
        <taxon>Cinchonoideae</taxon>
        <taxon>Cinchoneae</taxon>
        <taxon>Cinchona</taxon>
    </lineage>
</organism>
<dbReference type="PANTHER" id="PTHR43180:SF28">
    <property type="entry name" value="NAD(P)-BINDING ROSSMANN-FOLD SUPERFAMILY PROTEIN"/>
    <property type="match status" value="1"/>
</dbReference>
<accession>A0ABD2ZDF1</accession>
<feature type="domain" description="F-box" evidence="5">
    <location>
        <begin position="35"/>
        <end position="71"/>
    </location>
</feature>
<keyword evidence="8" id="KW-1185">Reference proteome</keyword>
<dbReference type="Pfam" id="PF00646">
    <property type="entry name" value="F-box"/>
    <property type="match status" value="1"/>
</dbReference>
<dbReference type="SUPFAM" id="SSF51735">
    <property type="entry name" value="NAD(P)-binding Rossmann-fold domains"/>
    <property type="match status" value="1"/>
</dbReference>
<keyword evidence="3" id="KW-0520">NAD</keyword>
<dbReference type="Pfam" id="PF03478">
    <property type="entry name" value="Beta-prop_KIB1-4"/>
    <property type="match status" value="1"/>
</dbReference>
<dbReference type="InterPro" id="IPR001810">
    <property type="entry name" value="F-box_dom"/>
</dbReference>
<evidence type="ECO:0000256" key="3">
    <source>
        <dbReference type="ARBA" id="ARBA00023027"/>
    </source>
</evidence>
<protein>
    <recommendedName>
        <fullName evidence="9">F-box domain-containing protein</fullName>
    </recommendedName>
</protein>
<name>A0ABD2ZDF1_9GENT</name>
<dbReference type="AlphaFoldDB" id="A0ABD2ZDF1"/>
<dbReference type="InterPro" id="IPR036047">
    <property type="entry name" value="F-box-like_dom_sf"/>
</dbReference>
<dbReference type="SUPFAM" id="SSF81383">
    <property type="entry name" value="F-box domain"/>
    <property type="match status" value="1"/>
</dbReference>
<comment type="similarity">
    <text evidence="1">Belongs to the short-chain dehydrogenases/reductases (SDR) family.</text>
</comment>
<dbReference type="InterPro" id="IPR036291">
    <property type="entry name" value="NAD(P)-bd_dom_sf"/>
</dbReference>
<evidence type="ECO:0000259" key="5">
    <source>
        <dbReference type="Pfam" id="PF00646"/>
    </source>
</evidence>
<evidence type="ECO:0000256" key="2">
    <source>
        <dbReference type="ARBA" id="ARBA00023002"/>
    </source>
</evidence>
<evidence type="ECO:0000259" key="6">
    <source>
        <dbReference type="Pfam" id="PF03478"/>
    </source>
</evidence>
<proteinExistence type="inferred from homology"/>
<comment type="caution">
    <text evidence="7">The sequence shown here is derived from an EMBL/GenBank/DDBJ whole genome shotgun (WGS) entry which is preliminary data.</text>
</comment>
<dbReference type="Proteomes" id="UP001630127">
    <property type="component" value="Unassembled WGS sequence"/>
</dbReference>
<feature type="domain" description="KIB1-4 beta-propeller" evidence="6">
    <location>
        <begin position="122"/>
        <end position="264"/>
    </location>
</feature>
<dbReference type="EMBL" id="JBJUIK010000009">
    <property type="protein sequence ID" value="KAL3517499.1"/>
    <property type="molecule type" value="Genomic_DNA"/>
</dbReference>
<evidence type="ECO:0000313" key="8">
    <source>
        <dbReference type="Proteomes" id="UP001630127"/>
    </source>
</evidence>
<keyword evidence="2" id="KW-0560">Oxidoreductase</keyword>
<evidence type="ECO:0000313" key="7">
    <source>
        <dbReference type="EMBL" id="KAL3517499.1"/>
    </source>
</evidence>
<dbReference type="InterPro" id="IPR005174">
    <property type="entry name" value="KIB1-4_b-propeller"/>
</dbReference>
<dbReference type="NCBIfam" id="NF005559">
    <property type="entry name" value="PRK07231.1"/>
    <property type="match status" value="1"/>
</dbReference>
<dbReference type="PRINTS" id="PR00080">
    <property type="entry name" value="SDRFAMILY"/>
</dbReference>
<dbReference type="Pfam" id="PF13561">
    <property type="entry name" value="adh_short_C2"/>
    <property type="match status" value="1"/>
</dbReference>
<dbReference type="Gene3D" id="3.40.50.720">
    <property type="entry name" value="NAD(P)-binding Rossmann-like Domain"/>
    <property type="match status" value="1"/>
</dbReference>
<dbReference type="GO" id="GO:0016616">
    <property type="term" value="F:oxidoreductase activity, acting on the CH-OH group of donors, NAD or NADP as acceptor"/>
    <property type="evidence" value="ECO:0007669"/>
    <property type="project" value="UniProtKB-ARBA"/>
</dbReference>
<evidence type="ECO:0008006" key="9">
    <source>
        <dbReference type="Google" id="ProtNLM"/>
    </source>
</evidence>
<evidence type="ECO:0000256" key="4">
    <source>
        <dbReference type="ARBA" id="ARBA00023098"/>
    </source>
</evidence>
<dbReference type="InterPro" id="IPR002347">
    <property type="entry name" value="SDR_fam"/>
</dbReference>
<dbReference type="PANTHER" id="PTHR43180">
    <property type="entry name" value="3-OXOACYL-(ACYL-CARRIER-PROTEIN) REDUCTASE (AFU_ORTHOLOGUE AFUA_6G11210)"/>
    <property type="match status" value="1"/>
</dbReference>
<reference evidence="7 8" key="1">
    <citation type="submission" date="2024-11" db="EMBL/GenBank/DDBJ databases">
        <title>A near-complete genome assembly of Cinchona calisaya.</title>
        <authorList>
            <person name="Lian D.C."/>
            <person name="Zhao X.W."/>
            <person name="Wei L."/>
        </authorList>
    </citation>
    <scope>NUCLEOTIDE SEQUENCE [LARGE SCALE GENOMIC DNA]</scope>
    <source>
        <tissue evidence="7">Nenye</tissue>
    </source>
</reference>
<dbReference type="PRINTS" id="PR00081">
    <property type="entry name" value="GDHRDH"/>
</dbReference>
<gene>
    <name evidence="7" type="ORF">ACH5RR_020088</name>
</gene>
<evidence type="ECO:0000256" key="1">
    <source>
        <dbReference type="ARBA" id="ARBA00006484"/>
    </source>
</evidence>
<keyword evidence="4" id="KW-0443">Lipid metabolism</keyword>